<dbReference type="Pfam" id="PF04857">
    <property type="entry name" value="CAF1"/>
    <property type="match status" value="2"/>
</dbReference>
<name>A0AAD9K756_9ANNE</name>
<dbReference type="SUPFAM" id="SSF53098">
    <property type="entry name" value="Ribonuclease H-like"/>
    <property type="match status" value="1"/>
</dbReference>
<reference evidence="2" key="1">
    <citation type="journal article" date="2023" name="Mol. Biol. Evol.">
        <title>Third-Generation Sequencing Reveals the Adaptive Role of the Epigenome in Three Deep-Sea Polychaetes.</title>
        <authorList>
            <person name="Perez M."/>
            <person name="Aroh O."/>
            <person name="Sun Y."/>
            <person name="Lan Y."/>
            <person name="Juniper S.K."/>
            <person name="Young C.R."/>
            <person name="Angers B."/>
            <person name="Qian P.Y."/>
        </authorList>
    </citation>
    <scope>NUCLEOTIDE SEQUENCE</scope>
    <source>
        <strain evidence="2">P08H-3</strain>
    </source>
</reference>
<keyword evidence="3" id="KW-1185">Reference proteome</keyword>
<accession>A0AAD9K756</accession>
<dbReference type="EMBL" id="JAODUP010000044">
    <property type="protein sequence ID" value="KAK2165977.1"/>
    <property type="molecule type" value="Genomic_DNA"/>
</dbReference>
<dbReference type="Proteomes" id="UP001208570">
    <property type="component" value="Unassembled WGS sequence"/>
</dbReference>
<dbReference type="Gene3D" id="3.30.420.10">
    <property type="entry name" value="Ribonuclease H-like superfamily/Ribonuclease H"/>
    <property type="match status" value="1"/>
</dbReference>
<evidence type="ECO:0000313" key="3">
    <source>
        <dbReference type="Proteomes" id="UP001208570"/>
    </source>
</evidence>
<dbReference type="GO" id="GO:0005634">
    <property type="term" value="C:nucleus"/>
    <property type="evidence" value="ECO:0007669"/>
    <property type="project" value="TreeGrafter"/>
</dbReference>
<proteinExistence type="inferred from homology"/>
<dbReference type="GO" id="GO:0000175">
    <property type="term" value="F:3'-5'-RNA exonuclease activity"/>
    <property type="evidence" value="ECO:0007669"/>
    <property type="project" value="TreeGrafter"/>
</dbReference>
<evidence type="ECO:0000256" key="1">
    <source>
        <dbReference type="ARBA" id="ARBA00008372"/>
    </source>
</evidence>
<protein>
    <submittedName>
        <fullName evidence="2">Uncharacterized protein</fullName>
    </submittedName>
</protein>
<organism evidence="2 3">
    <name type="scientific">Paralvinella palmiformis</name>
    <dbReference type="NCBI Taxonomy" id="53620"/>
    <lineage>
        <taxon>Eukaryota</taxon>
        <taxon>Metazoa</taxon>
        <taxon>Spiralia</taxon>
        <taxon>Lophotrochozoa</taxon>
        <taxon>Annelida</taxon>
        <taxon>Polychaeta</taxon>
        <taxon>Sedentaria</taxon>
        <taxon>Canalipalpata</taxon>
        <taxon>Terebellida</taxon>
        <taxon>Terebelliformia</taxon>
        <taxon>Alvinellidae</taxon>
        <taxon>Paralvinella</taxon>
    </lineage>
</organism>
<gene>
    <name evidence="2" type="ORF">LSH36_44g17023</name>
</gene>
<dbReference type="GO" id="GO:0003723">
    <property type="term" value="F:RNA binding"/>
    <property type="evidence" value="ECO:0007669"/>
    <property type="project" value="TreeGrafter"/>
</dbReference>
<dbReference type="AlphaFoldDB" id="A0AAD9K756"/>
<comment type="similarity">
    <text evidence="1">Belongs to the CAF1 family.</text>
</comment>
<dbReference type="GO" id="GO:1990431">
    <property type="term" value="P:priRNA 3'-end processing"/>
    <property type="evidence" value="ECO:0007669"/>
    <property type="project" value="TreeGrafter"/>
</dbReference>
<dbReference type="InterPro" id="IPR012337">
    <property type="entry name" value="RNaseH-like_sf"/>
</dbReference>
<dbReference type="PANTHER" id="PTHR15092">
    <property type="entry name" value="POLY A -SPECIFIC RIBONUCLEASE/TARGET OF EGR1, MEMBER 1"/>
    <property type="match status" value="1"/>
</dbReference>
<dbReference type="PANTHER" id="PTHR15092:SF22">
    <property type="entry name" value="POLY(A)-SPECIFIC RIBONUCLEASE PNLDC1"/>
    <property type="match status" value="1"/>
</dbReference>
<dbReference type="InterPro" id="IPR006941">
    <property type="entry name" value="RNase_CAF1"/>
</dbReference>
<sequence length="330" mass="37781">MQALTAVFVDHVAVQVWKLLPWLKADSAQVNTTLLNASRSELPIDVSNMSIDFEFTGLSTNCTNGPSLFDTGEERFRKLKKSVTQFSVPQLGLSAFVPDPDSINKKQQSVDYIYEGVSFLNNEQEVLLKQHLKEFDHMKGLNRTIDEKNLQDICSKVASWSVKAKEDLTDVLLLTELKQRFKNIWTSEKHGENWSSVIRILRHMLGFTEVFRILTNSNKPIVGHNNFTDLLFMYDKFYKPLPDKYSTYKSDICALFPQVFDTKHIAFRMRNLLEQMGLPTETSLGKLFSTLSRTDPICHKLSGLKNVELMSEIVFEEIGILEQSGVRTMK</sequence>
<dbReference type="InterPro" id="IPR051181">
    <property type="entry name" value="CAF1_poly(A)_ribonucleases"/>
</dbReference>
<dbReference type="GO" id="GO:0000289">
    <property type="term" value="P:nuclear-transcribed mRNA poly(A) tail shortening"/>
    <property type="evidence" value="ECO:0007669"/>
    <property type="project" value="TreeGrafter"/>
</dbReference>
<dbReference type="GO" id="GO:1990432">
    <property type="term" value="P:siRNA 3'-end processing"/>
    <property type="evidence" value="ECO:0007669"/>
    <property type="project" value="TreeGrafter"/>
</dbReference>
<comment type="caution">
    <text evidence="2">The sequence shown here is derived from an EMBL/GenBank/DDBJ whole genome shotgun (WGS) entry which is preliminary data.</text>
</comment>
<dbReference type="InterPro" id="IPR036397">
    <property type="entry name" value="RNaseH_sf"/>
</dbReference>
<evidence type="ECO:0000313" key="2">
    <source>
        <dbReference type="EMBL" id="KAK2165977.1"/>
    </source>
</evidence>